<dbReference type="EMBL" id="JABBWE010000029">
    <property type="protein sequence ID" value="KAG1793661.1"/>
    <property type="molecule type" value="Genomic_DNA"/>
</dbReference>
<comment type="caution">
    <text evidence="1">The sequence shown here is derived from an EMBL/GenBank/DDBJ whole genome shotgun (WGS) entry which is preliminary data.</text>
</comment>
<keyword evidence="2" id="KW-1185">Reference proteome</keyword>
<accession>A0A9P7APK6</accession>
<gene>
    <name evidence="1" type="ORF">HD556DRAFT_1443451</name>
</gene>
<evidence type="ECO:0000313" key="1">
    <source>
        <dbReference type="EMBL" id="KAG1793661.1"/>
    </source>
</evidence>
<sequence>MTRPKSQSHQQSISPIKHWGEFYKRAKGIKSTAWDALRVEWGNWKFIAEERQKYLDNDSFWEAFSDGNGRKFSYQQILNRLAEYQISAVAQDANDARTFFHGNLNHPMARRAFCYTKAGKTYLSSKDDAIARKWRELLATRPDIGNNVQTKSFLPIHFLRVGDHVTPNTQ</sequence>
<dbReference type="Proteomes" id="UP000719766">
    <property type="component" value="Unassembled WGS sequence"/>
</dbReference>
<proteinExistence type="predicted"/>
<reference evidence="1" key="1">
    <citation type="journal article" date="2020" name="New Phytol.">
        <title>Comparative genomics reveals dynamic genome evolution in host specialist ectomycorrhizal fungi.</title>
        <authorList>
            <person name="Lofgren L.A."/>
            <person name="Nguyen N.H."/>
            <person name="Vilgalys R."/>
            <person name="Ruytinx J."/>
            <person name="Liao H.L."/>
            <person name="Branco S."/>
            <person name="Kuo A."/>
            <person name="LaButti K."/>
            <person name="Lipzen A."/>
            <person name="Andreopoulos W."/>
            <person name="Pangilinan J."/>
            <person name="Riley R."/>
            <person name="Hundley H."/>
            <person name="Na H."/>
            <person name="Barry K."/>
            <person name="Grigoriev I.V."/>
            <person name="Stajich J.E."/>
            <person name="Kennedy P.G."/>
        </authorList>
    </citation>
    <scope>NUCLEOTIDE SEQUENCE</scope>
    <source>
        <strain evidence="1">S12</strain>
    </source>
</reference>
<dbReference type="RefSeq" id="XP_041160059.1">
    <property type="nucleotide sequence ID" value="XM_041306614.1"/>
</dbReference>
<organism evidence="1 2">
    <name type="scientific">Suillus plorans</name>
    <dbReference type="NCBI Taxonomy" id="116603"/>
    <lineage>
        <taxon>Eukaryota</taxon>
        <taxon>Fungi</taxon>
        <taxon>Dikarya</taxon>
        <taxon>Basidiomycota</taxon>
        <taxon>Agaricomycotina</taxon>
        <taxon>Agaricomycetes</taxon>
        <taxon>Agaricomycetidae</taxon>
        <taxon>Boletales</taxon>
        <taxon>Suillineae</taxon>
        <taxon>Suillaceae</taxon>
        <taxon>Suillus</taxon>
    </lineage>
</organism>
<evidence type="ECO:0000313" key="2">
    <source>
        <dbReference type="Proteomes" id="UP000719766"/>
    </source>
</evidence>
<dbReference type="OrthoDB" id="2678431at2759"/>
<dbReference type="GeneID" id="64600378"/>
<dbReference type="AlphaFoldDB" id="A0A9P7APK6"/>
<protein>
    <submittedName>
        <fullName evidence="1">Uncharacterized protein</fullName>
    </submittedName>
</protein>
<name>A0A9P7APK6_9AGAM</name>